<organism evidence="7 8">
    <name type="scientific">Bosea lupini</name>
    <dbReference type="NCBI Taxonomy" id="1036779"/>
    <lineage>
        <taxon>Bacteria</taxon>
        <taxon>Pseudomonadati</taxon>
        <taxon>Pseudomonadota</taxon>
        <taxon>Alphaproteobacteria</taxon>
        <taxon>Hyphomicrobiales</taxon>
        <taxon>Boseaceae</taxon>
        <taxon>Bosea</taxon>
    </lineage>
</organism>
<comment type="subcellular location">
    <subcellularLocation>
        <location evidence="1 5">Cell membrane</location>
        <topology evidence="1 5">Multi-pass membrane protein</topology>
    </subcellularLocation>
</comment>
<proteinExistence type="inferred from homology"/>
<dbReference type="SUPFAM" id="SSF161098">
    <property type="entry name" value="MetI-like"/>
    <property type="match status" value="1"/>
</dbReference>
<dbReference type="CDD" id="cd06261">
    <property type="entry name" value="TM_PBP2"/>
    <property type="match status" value="1"/>
</dbReference>
<dbReference type="AlphaFoldDB" id="A0A1H7VBZ1"/>
<reference evidence="8" key="1">
    <citation type="submission" date="2016-10" db="EMBL/GenBank/DDBJ databases">
        <authorList>
            <person name="Varghese N."/>
            <person name="Submissions S."/>
        </authorList>
    </citation>
    <scope>NUCLEOTIDE SEQUENCE [LARGE SCALE GENOMIC DNA]</scope>
    <source>
        <strain evidence="8">LMG 26383,CCUG 61248,R- 45681</strain>
    </source>
</reference>
<dbReference type="PROSITE" id="PS50928">
    <property type="entry name" value="ABC_TM1"/>
    <property type="match status" value="1"/>
</dbReference>
<keyword evidence="5" id="KW-0813">Transport</keyword>
<feature type="transmembrane region" description="Helical" evidence="5">
    <location>
        <begin position="57"/>
        <end position="80"/>
    </location>
</feature>
<feature type="transmembrane region" description="Helical" evidence="5">
    <location>
        <begin position="100"/>
        <end position="121"/>
    </location>
</feature>
<evidence type="ECO:0000313" key="7">
    <source>
        <dbReference type="EMBL" id="SEM06267.1"/>
    </source>
</evidence>
<protein>
    <submittedName>
        <fullName evidence="7">Binding-protein-dependent transport system inner membrane component</fullName>
    </submittedName>
</protein>
<accession>A0A1H7VBZ1</accession>
<evidence type="ECO:0000256" key="1">
    <source>
        <dbReference type="ARBA" id="ARBA00004651"/>
    </source>
</evidence>
<evidence type="ECO:0000256" key="3">
    <source>
        <dbReference type="ARBA" id="ARBA00022989"/>
    </source>
</evidence>
<dbReference type="EMBL" id="FOAN01000007">
    <property type="protein sequence ID" value="SEM06267.1"/>
    <property type="molecule type" value="Genomic_DNA"/>
</dbReference>
<dbReference type="InterPro" id="IPR000515">
    <property type="entry name" value="MetI-like"/>
</dbReference>
<dbReference type="GO" id="GO:0055085">
    <property type="term" value="P:transmembrane transport"/>
    <property type="evidence" value="ECO:0007669"/>
    <property type="project" value="InterPro"/>
</dbReference>
<dbReference type="GO" id="GO:0005886">
    <property type="term" value="C:plasma membrane"/>
    <property type="evidence" value="ECO:0007669"/>
    <property type="project" value="UniProtKB-SubCell"/>
</dbReference>
<comment type="similarity">
    <text evidence="5">Belongs to the binding-protein-dependent transport system permease family.</text>
</comment>
<keyword evidence="2 5" id="KW-0812">Transmembrane</keyword>
<evidence type="ECO:0000256" key="4">
    <source>
        <dbReference type="ARBA" id="ARBA00023136"/>
    </source>
</evidence>
<dbReference type="Gene3D" id="1.10.3720.10">
    <property type="entry name" value="MetI-like"/>
    <property type="match status" value="1"/>
</dbReference>
<dbReference type="PANTHER" id="PTHR30614">
    <property type="entry name" value="MEMBRANE COMPONENT OF AMINO ACID ABC TRANSPORTER"/>
    <property type="match status" value="1"/>
</dbReference>
<keyword evidence="8" id="KW-1185">Reference proteome</keyword>
<keyword evidence="3 5" id="KW-1133">Transmembrane helix</keyword>
<dbReference type="RefSeq" id="WP_342029044.1">
    <property type="nucleotide sequence ID" value="NZ_FOAN01000007.1"/>
</dbReference>
<dbReference type="PANTHER" id="PTHR30614:SF41">
    <property type="entry name" value="INNER MEMBRANE AMINO-ACID ABC TRANSPORTER PERMEASE PROTEIN YHDY"/>
    <property type="match status" value="1"/>
</dbReference>
<dbReference type="Pfam" id="PF00528">
    <property type="entry name" value="BPD_transp_1"/>
    <property type="match status" value="1"/>
</dbReference>
<gene>
    <name evidence="7" type="ORF">SAMN04515666_10713</name>
</gene>
<evidence type="ECO:0000256" key="2">
    <source>
        <dbReference type="ARBA" id="ARBA00022692"/>
    </source>
</evidence>
<dbReference type="Proteomes" id="UP000199664">
    <property type="component" value="Unassembled WGS sequence"/>
</dbReference>
<dbReference type="STRING" id="1036779.SAMN04515666_10713"/>
<evidence type="ECO:0000256" key="5">
    <source>
        <dbReference type="RuleBase" id="RU363032"/>
    </source>
</evidence>
<sequence length="135" mass="14815">MALTLFVAAYLAEVVRGGLQAVPVGQYEAAKALGLSYWQAIRLVVLPQALRAVIPPLVNLAIGIFQDTTLVIILGMFDFLNTARVSATDPNWLGFYREAYVFAAIVYFIVCLCASRYSLWLEARLAAGQRMRIGG</sequence>
<evidence type="ECO:0000313" key="8">
    <source>
        <dbReference type="Proteomes" id="UP000199664"/>
    </source>
</evidence>
<evidence type="ECO:0000259" key="6">
    <source>
        <dbReference type="PROSITE" id="PS50928"/>
    </source>
</evidence>
<dbReference type="InterPro" id="IPR035906">
    <property type="entry name" value="MetI-like_sf"/>
</dbReference>
<keyword evidence="4 5" id="KW-0472">Membrane</keyword>
<name>A0A1H7VBZ1_9HYPH</name>
<dbReference type="GO" id="GO:0006865">
    <property type="term" value="P:amino acid transport"/>
    <property type="evidence" value="ECO:0007669"/>
    <property type="project" value="TreeGrafter"/>
</dbReference>
<dbReference type="InterPro" id="IPR043429">
    <property type="entry name" value="ArtM/GltK/GlnP/TcyL/YhdX-like"/>
</dbReference>
<feature type="domain" description="ABC transmembrane type-1" evidence="6">
    <location>
        <begin position="1"/>
        <end position="118"/>
    </location>
</feature>